<keyword evidence="12" id="KW-0472">Membrane</keyword>
<dbReference type="GO" id="GO:0042470">
    <property type="term" value="C:melanosome"/>
    <property type="evidence" value="ECO:0007669"/>
    <property type="project" value="UniProtKB-SubCell"/>
</dbReference>
<evidence type="ECO:0000259" key="16">
    <source>
        <dbReference type="Pfam" id="PF05881"/>
    </source>
</evidence>
<dbReference type="Pfam" id="PF13671">
    <property type="entry name" value="AAA_33"/>
    <property type="match status" value="1"/>
</dbReference>
<evidence type="ECO:0000256" key="6">
    <source>
        <dbReference type="ARBA" id="ARBA00012317"/>
    </source>
</evidence>
<dbReference type="Gene3D" id="3.40.50.300">
    <property type="entry name" value="P-loop containing nucleotide triphosphate hydrolases"/>
    <property type="match status" value="1"/>
</dbReference>
<gene>
    <name evidence="18" type="primary">CNP</name>
</gene>
<keyword evidence="8" id="KW-0488">Methylation</keyword>
<dbReference type="InterPro" id="IPR009097">
    <property type="entry name" value="Cyclic_Pdiesterase"/>
</dbReference>
<keyword evidence="9" id="KW-0597">Phosphoprotein</keyword>
<protein>
    <recommendedName>
        <fullName evidence="7">2',3'-cyclic-nucleotide 3'-phosphodiesterase</fullName>
        <ecNumber evidence="6">3.1.4.37</ecNumber>
    </recommendedName>
</protein>
<keyword evidence="10" id="KW-0378">Hydrolase</keyword>
<evidence type="ECO:0000256" key="3">
    <source>
        <dbReference type="ARBA" id="ARBA00004635"/>
    </source>
</evidence>
<comment type="subcellular location">
    <subcellularLocation>
        <location evidence="2">Melanosome</location>
    </subcellularLocation>
    <subcellularLocation>
        <location evidence="3">Membrane</location>
        <topology evidence="3">Lipid-anchor</topology>
    </subcellularLocation>
</comment>
<dbReference type="Pfam" id="PF05881">
    <property type="entry name" value="CNPase"/>
    <property type="match status" value="1"/>
</dbReference>
<evidence type="ECO:0000313" key="18">
    <source>
        <dbReference type="RefSeq" id="XP_030077195.1"/>
    </source>
</evidence>
<keyword evidence="17" id="KW-1185">Reference proteome</keyword>
<evidence type="ECO:0000256" key="12">
    <source>
        <dbReference type="ARBA" id="ARBA00023136"/>
    </source>
</evidence>
<dbReference type="KEGG" id="muo:115481890"/>
<evidence type="ECO:0000256" key="5">
    <source>
        <dbReference type="ARBA" id="ARBA00011781"/>
    </source>
</evidence>
<dbReference type="GeneID" id="115481890"/>
<evidence type="ECO:0000256" key="9">
    <source>
        <dbReference type="ARBA" id="ARBA00022553"/>
    </source>
</evidence>
<comment type="similarity">
    <text evidence="4">Belongs to the 2H phosphoesterase superfamily. CNPase family.</text>
</comment>
<dbReference type="Gene3D" id="3.90.1740.10">
    <property type="entry name" value="2',3'-cyclic nucleotide 3'-phosphodiesterase superfamily"/>
    <property type="match status" value="1"/>
</dbReference>
<evidence type="ECO:0000256" key="8">
    <source>
        <dbReference type="ARBA" id="ARBA00022481"/>
    </source>
</evidence>
<evidence type="ECO:0000256" key="1">
    <source>
        <dbReference type="ARBA" id="ARBA00000610"/>
    </source>
</evidence>
<dbReference type="CTD" id="1267"/>
<dbReference type="InParanoid" id="A0A6P7ZVG6"/>
<dbReference type="SUPFAM" id="SSF52540">
    <property type="entry name" value="P-loop containing nucleoside triphosphate hydrolases"/>
    <property type="match status" value="1"/>
</dbReference>
<dbReference type="InterPro" id="IPR027417">
    <property type="entry name" value="P-loop_NTPase"/>
</dbReference>
<dbReference type="SUPFAM" id="SSF55144">
    <property type="entry name" value="LigT-like"/>
    <property type="match status" value="1"/>
</dbReference>
<dbReference type="GO" id="GO:0009214">
    <property type="term" value="P:cyclic nucleotide catabolic process"/>
    <property type="evidence" value="ECO:0007669"/>
    <property type="project" value="InterPro"/>
</dbReference>
<dbReference type="AlphaFoldDB" id="A0A6P7ZVG6"/>
<dbReference type="EC" id="3.1.4.37" evidence="6"/>
<keyword evidence="14" id="KW-0636">Prenylation</keyword>
<dbReference type="InterPro" id="IPR008431">
    <property type="entry name" value="CNPase"/>
</dbReference>
<dbReference type="InterPro" id="IPR047325">
    <property type="entry name" value="CNPase_cat"/>
</dbReference>
<dbReference type="Proteomes" id="UP000515156">
    <property type="component" value="Chromosome 12"/>
</dbReference>
<dbReference type="OrthoDB" id="3231855at2759"/>
<feature type="domain" description="Cyclic nucleotide phosphodiesterase catalytic" evidence="16">
    <location>
        <begin position="195"/>
        <end position="429"/>
    </location>
</feature>
<comment type="catalytic activity">
    <reaction evidence="1">
        <text>a nucleoside 2',3'-cyclic phosphate + H2O = a nucleoside 2'-phosphate + H(+)</text>
        <dbReference type="Rhea" id="RHEA:14489"/>
        <dbReference type="ChEBI" id="CHEBI:15377"/>
        <dbReference type="ChEBI" id="CHEBI:15378"/>
        <dbReference type="ChEBI" id="CHEBI:66954"/>
        <dbReference type="ChEBI" id="CHEBI:78552"/>
        <dbReference type="EC" id="3.1.4.37"/>
    </reaction>
</comment>
<evidence type="ECO:0000256" key="2">
    <source>
        <dbReference type="ARBA" id="ARBA00004223"/>
    </source>
</evidence>
<evidence type="ECO:0000256" key="13">
    <source>
        <dbReference type="ARBA" id="ARBA00023288"/>
    </source>
</evidence>
<evidence type="ECO:0000256" key="14">
    <source>
        <dbReference type="ARBA" id="ARBA00023289"/>
    </source>
</evidence>
<accession>A0A6P7ZVG6</accession>
<dbReference type="RefSeq" id="XP_030077195.1">
    <property type="nucleotide sequence ID" value="XM_030221335.1"/>
</dbReference>
<reference evidence="18" key="1">
    <citation type="submission" date="2025-08" db="UniProtKB">
        <authorList>
            <consortium name="RefSeq"/>
        </authorList>
    </citation>
    <scope>IDENTIFICATION</scope>
</reference>
<evidence type="ECO:0000256" key="10">
    <source>
        <dbReference type="ARBA" id="ARBA00022801"/>
    </source>
</evidence>
<dbReference type="PANTHER" id="PTHR10156:SF0">
    <property type="entry name" value="2',3'-CYCLIC-NUCLEOTIDE 3'-PHOSPHODIESTERASE"/>
    <property type="match status" value="1"/>
</dbReference>
<organism evidence="17 18">
    <name type="scientific">Microcaecilia unicolor</name>
    <dbReference type="NCBI Taxonomy" id="1415580"/>
    <lineage>
        <taxon>Eukaryota</taxon>
        <taxon>Metazoa</taxon>
        <taxon>Chordata</taxon>
        <taxon>Craniata</taxon>
        <taxon>Vertebrata</taxon>
        <taxon>Euteleostomi</taxon>
        <taxon>Amphibia</taxon>
        <taxon>Gymnophiona</taxon>
        <taxon>Siphonopidae</taxon>
        <taxon>Microcaecilia</taxon>
    </lineage>
</organism>
<dbReference type="FunCoup" id="A0A6P7ZVG6">
    <property type="interactions" value="1290"/>
</dbReference>
<name>A0A6P7ZVG6_9AMPH</name>
<evidence type="ECO:0000313" key="17">
    <source>
        <dbReference type="Proteomes" id="UP000515156"/>
    </source>
</evidence>
<keyword evidence="11" id="KW-0694">RNA-binding</keyword>
<comment type="function">
    <text evidence="15">Catalyzes the formation of 2'-nucleotide products from 2',3'-cyclic substrates. May participate in RNA metabolism in the myelinating cell, CNP is the third most abundant protein in central nervous system myelin.</text>
</comment>
<proteinExistence type="inferred from homology"/>
<dbReference type="FunFam" id="3.40.50.300:FF:000795">
    <property type="entry name" value="Tetratricopeptide repeat protein 25"/>
    <property type="match status" value="1"/>
</dbReference>
<evidence type="ECO:0000256" key="15">
    <source>
        <dbReference type="ARBA" id="ARBA00045937"/>
    </source>
</evidence>
<dbReference type="GO" id="GO:0004113">
    <property type="term" value="F:2',3'-cyclic-nucleotide 3'-phosphodiesterase activity"/>
    <property type="evidence" value="ECO:0007669"/>
    <property type="project" value="UniProtKB-EC"/>
</dbReference>
<evidence type="ECO:0000256" key="4">
    <source>
        <dbReference type="ARBA" id="ARBA00008662"/>
    </source>
</evidence>
<evidence type="ECO:0000256" key="7">
    <source>
        <dbReference type="ARBA" id="ARBA00014478"/>
    </source>
</evidence>
<dbReference type="GO" id="GO:0016020">
    <property type="term" value="C:membrane"/>
    <property type="evidence" value="ECO:0007669"/>
    <property type="project" value="UniProtKB-SubCell"/>
</dbReference>
<keyword evidence="13" id="KW-0449">Lipoprotein</keyword>
<dbReference type="GO" id="GO:0003723">
    <property type="term" value="F:RNA binding"/>
    <property type="evidence" value="ECO:0007669"/>
    <property type="project" value="UniProtKB-KW"/>
</dbReference>
<sequence>MLRTACSGLWSKGISRITGSFIPTILHRTMSTQASTDHPESLHFPFLSDNPTIATVKESKTFFIIRGLPGSGKSTLAKEFLERYKDACRVISADKFNIKPEVRRAVPDTYHRFDNEVVNCSQQGTSVIVLDDTHHEKDRLDQLLDVADQYQFSVVIVEPKVPWHSDCFTLAQKNHWGLSVEELKNLKATLDTELIPLYYGWFLSRKSADLLWKTKLTFLERLASLKAFRKRVKDFGMEETKRKMNLPDYFSYRPNVLHCTTKFTDYGKAPGSEHYTKLEAVKTSNGKAFSLTITALFVTPRTTGARIQLGEQELLLWPTDAEKEVLPLENLPRGSRAHITLGCAQGVENKQTGLDLLEFVKFQQAGTEGEDMGELGDGMLRYFDKGLWMLTLSKKIEVKAIFSGYYGKKTVMSTEGGGRRDTAFSSCTVM</sequence>
<comment type="subunit">
    <text evidence="5">Exists as monomers and homodimers.</text>
</comment>
<evidence type="ECO:0000256" key="11">
    <source>
        <dbReference type="ARBA" id="ARBA00022884"/>
    </source>
</evidence>
<dbReference type="PANTHER" id="PTHR10156">
    <property type="entry name" value="2',3'-CYCLIC-NUCLEOTIDE 3'-PHOSPHODIESTERASE"/>
    <property type="match status" value="1"/>
</dbReference>